<reference evidence="3" key="1">
    <citation type="journal article" date="2019" name="Int. J. Syst. Evol. Microbiol.">
        <title>The Global Catalogue of Microorganisms (GCM) 10K type strain sequencing project: providing services to taxonomists for standard genome sequencing and annotation.</title>
        <authorList>
            <consortium name="The Broad Institute Genomics Platform"/>
            <consortium name="The Broad Institute Genome Sequencing Center for Infectious Disease"/>
            <person name="Wu L."/>
            <person name="Ma J."/>
        </authorList>
    </citation>
    <scope>NUCLEOTIDE SEQUENCE [LARGE SCALE GENOMIC DNA]</scope>
    <source>
        <strain evidence="3">JCM 12607</strain>
    </source>
</reference>
<evidence type="ECO:0000256" key="1">
    <source>
        <dbReference type="SAM" id="MobiDB-lite"/>
    </source>
</evidence>
<keyword evidence="3" id="KW-1185">Reference proteome</keyword>
<dbReference type="Proteomes" id="UP001596915">
    <property type="component" value="Unassembled WGS sequence"/>
</dbReference>
<sequence length="118" mass="12905">MGRPRLDQRKPNEQLAQWQARISMSNAALARAVTKRARAQGHRGISPDESNVRRWRTGETPRRPVPQLIAETFSERVGTTLSPADLGFPDLLPTVQGRACPGYPAPAFGLFSTSPGAK</sequence>
<dbReference type="EMBL" id="JBHTGL010000008">
    <property type="protein sequence ID" value="MFD0623018.1"/>
    <property type="molecule type" value="Genomic_DNA"/>
</dbReference>
<gene>
    <name evidence="2" type="ORF">ACFQ2K_09555</name>
</gene>
<name>A0ABW2WU25_9ACTN</name>
<proteinExistence type="predicted"/>
<organism evidence="2 3">
    <name type="scientific">Streptomyces sanglieri</name>
    <dbReference type="NCBI Taxonomy" id="193460"/>
    <lineage>
        <taxon>Bacteria</taxon>
        <taxon>Bacillati</taxon>
        <taxon>Actinomycetota</taxon>
        <taxon>Actinomycetes</taxon>
        <taxon>Kitasatosporales</taxon>
        <taxon>Streptomycetaceae</taxon>
        <taxon>Streptomyces</taxon>
    </lineage>
</organism>
<protein>
    <submittedName>
        <fullName evidence="2">Uncharacterized protein</fullName>
    </submittedName>
</protein>
<evidence type="ECO:0000313" key="2">
    <source>
        <dbReference type="EMBL" id="MFD0623018.1"/>
    </source>
</evidence>
<accession>A0ABW2WU25</accession>
<evidence type="ECO:0000313" key="3">
    <source>
        <dbReference type="Proteomes" id="UP001596915"/>
    </source>
</evidence>
<feature type="compositionally biased region" description="Basic and acidic residues" evidence="1">
    <location>
        <begin position="50"/>
        <end position="62"/>
    </location>
</feature>
<feature type="region of interest" description="Disordered" evidence="1">
    <location>
        <begin position="36"/>
        <end position="64"/>
    </location>
</feature>
<comment type="caution">
    <text evidence="2">The sequence shown here is derived from an EMBL/GenBank/DDBJ whole genome shotgun (WGS) entry which is preliminary data.</text>
</comment>